<reference evidence="1 2" key="1">
    <citation type="submission" date="2015-08" db="EMBL/GenBank/DDBJ databases">
        <title>Next Generation Sequencing and Analysis of the Genome of Puccinia sorghi L Schw, the Causal Agent of Maize Common Rust.</title>
        <authorList>
            <person name="Rochi L."/>
            <person name="Burguener G."/>
            <person name="Darino M."/>
            <person name="Turjanski A."/>
            <person name="Kreff E."/>
            <person name="Dieguez M.J."/>
            <person name="Sacco F."/>
        </authorList>
    </citation>
    <scope>NUCLEOTIDE SEQUENCE [LARGE SCALE GENOMIC DNA]</scope>
    <source>
        <strain evidence="1 2">RO10H11247</strain>
    </source>
</reference>
<comment type="caution">
    <text evidence="1">The sequence shown here is derived from an EMBL/GenBank/DDBJ whole genome shotgun (WGS) entry which is preliminary data.</text>
</comment>
<evidence type="ECO:0000313" key="1">
    <source>
        <dbReference type="EMBL" id="KNZ51861.1"/>
    </source>
</evidence>
<gene>
    <name evidence="1" type="ORF">VP01_3780g1</name>
</gene>
<evidence type="ECO:0000313" key="2">
    <source>
        <dbReference type="Proteomes" id="UP000037035"/>
    </source>
</evidence>
<protein>
    <submittedName>
        <fullName evidence="1">Uncharacterized protein</fullName>
    </submittedName>
</protein>
<keyword evidence="2" id="KW-1185">Reference proteome</keyword>
<dbReference type="AlphaFoldDB" id="A0A0L6UTK4"/>
<dbReference type="EMBL" id="LAVV01008813">
    <property type="protein sequence ID" value="KNZ51861.1"/>
    <property type="molecule type" value="Genomic_DNA"/>
</dbReference>
<dbReference type="Proteomes" id="UP000037035">
    <property type="component" value="Unassembled WGS sequence"/>
</dbReference>
<dbReference type="OrthoDB" id="2505500at2759"/>
<name>A0A0L6UTK4_9BASI</name>
<sequence>MLLDVPGKLAISGVCAAPCGNSFTPQEGDLVFKEYNVPTLPHYICMVSFNEPGHSVSEPTNFLQLFNALPFMDMELGNHTKTNEIQKLDLAGIHVIELIAKEVNKTNTVSLFQHCLPRQMESQAGDSLLNLSINSKVGNLEENVNNTLELIYNLLDEQEKNSGLFHEEIFYLQKAQFHCSPWVFQNGVSTITNTQSQTSSKRVDFWKPVHYITVELHSWTALEKQRRHLVLFLEKIQYMKASFPLILFY</sequence>
<proteinExistence type="predicted"/>
<organism evidence="1 2">
    <name type="scientific">Puccinia sorghi</name>
    <dbReference type="NCBI Taxonomy" id="27349"/>
    <lineage>
        <taxon>Eukaryota</taxon>
        <taxon>Fungi</taxon>
        <taxon>Dikarya</taxon>
        <taxon>Basidiomycota</taxon>
        <taxon>Pucciniomycotina</taxon>
        <taxon>Pucciniomycetes</taxon>
        <taxon>Pucciniales</taxon>
        <taxon>Pucciniaceae</taxon>
        <taxon>Puccinia</taxon>
    </lineage>
</organism>
<accession>A0A0L6UTK4</accession>
<dbReference type="VEuPathDB" id="FungiDB:VP01_3780g1"/>